<dbReference type="AlphaFoldDB" id="A0AAJ7WX11"/>
<dbReference type="GeneID" id="116943957"/>
<feature type="compositionally biased region" description="Acidic residues" evidence="11">
    <location>
        <begin position="498"/>
        <end position="510"/>
    </location>
</feature>
<keyword evidence="13" id="KW-1185">Reference proteome</keyword>
<name>A0AAJ7WX11_PETMA</name>
<keyword evidence="9" id="KW-0175">Coiled coil</keyword>
<feature type="region of interest" description="Disordered" evidence="11">
    <location>
        <begin position="683"/>
        <end position="846"/>
    </location>
</feature>
<dbReference type="InterPro" id="IPR047139">
    <property type="entry name" value="ANKZ1/VMS1"/>
</dbReference>
<evidence type="ECO:0000256" key="7">
    <source>
        <dbReference type="ARBA" id="ARBA00022801"/>
    </source>
</evidence>
<keyword evidence="5" id="KW-0677">Repeat</keyword>
<evidence type="ECO:0000313" key="14">
    <source>
        <dbReference type="RefSeq" id="XP_032813231.1"/>
    </source>
</evidence>
<protein>
    <submittedName>
        <fullName evidence="14">Ankyrin repeat and zinc finger domain-containing protein 1 isoform X1</fullName>
    </submittedName>
</protein>
<feature type="region of interest" description="Disordered" evidence="11">
    <location>
        <begin position="35"/>
        <end position="77"/>
    </location>
</feature>
<feature type="region of interest" description="Disordered" evidence="11">
    <location>
        <begin position="118"/>
        <end position="175"/>
    </location>
</feature>
<evidence type="ECO:0000256" key="3">
    <source>
        <dbReference type="ARBA" id="ARBA00022490"/>
    </source>
</evidence>
<keyword evidence="7 10" id="KW-0378">Hydrolase</keyword>
<feature type="compositionally biased region" description="Low complexity" evidence="11">
    <location>
        <begin position="447"/>
        <end position="469"/>
    </location>
</feature>
<dbReference type="RefSeq" id="XP_032813231.1">
    <property type="nucleotide sequence ID" value="XM_032957340.1"/>
</dbReference>
<evidence type="ECO:0000256" key="4">
    <source>
        <dbReference type="ARBA" id="ARBA00022722"/>
    </source>
</evidence>
<dbReference type="PANTHER" id="PTHR16036:SF2">
    <property type="entry name" value="TRNA ENDONUCLEASE ANKZF1"/>
    <property type="match status" value="1"/>
</dbReference>
<dbReference type="GO" id="GO:0005737">
    <property type="term" value="C:cytoplasm"/>
    <property type="evidence" value="ECO:0007669"/>
    <property type="project" value="UniProtKB-SubCell"/>
</dbReference>
<dbReference type="GO" id="GO:0016787">
    <property type="term" value="F:hydrolase activity"/>
    <property type="evidence" value="ECO:0007669"/>
    <property type="project" value="UniProtKB-KW"/>
</dbReference>
<comment type="subcellular location">
    <subcellularLocation>
        <location evidence="1">Cytoplasm</location>
    </subcellularLocation>
</comment>
<dbReference type="KEGG" id="pmrn:116943957"/>
<evidence type="ECO:0000256" key="5">
    <source>
        <dbReference type="ARBA" id="ARBA00022737"/>
    </source>
</evidence>
<feature type="compositionally biased region" description="Basic and acidic residues" evidence="11">
    <location>
        <begin position="475"/>
        <end position="484"/>
    </location>
</feature>
<feature type="compositionally biased region" description="Acidic residues" evidence="11">
    <location>
        <begin position="133"/>
        <end position="144"/>
    </location>
</feature>
<dbReference type="Proteomes" id="UP001318040">
    <property type="component" value="Chromosome 19"/>
</dbReference>
<evidence type="ECO:0000313" key="13">
    <source>
        <dbReference type="Proteomes" id="UP001318040"/>
    </source>
</evidence>
<dbReference type="PANTHER" id="PTHR16036">
    <property type="entry name" value="ANKYRIN REPEAT AND ZINC FINGER DOMAIN-CONTAINING PROTEIN 1"/>
    <property type="match status" value="1"/>
</dbReference>
<feature type="region of interest" description="Disordered" evidence="11">
    <location>
        <begin position="377"/>
        <end position="575"/>
    </location>
</feature>
<keyword evidence="6 10" id="KW-0255">Endonuclease</keyword>
<feature type="compositionally biased region" description="Basic and acidic residues" evidence="11">
    <location>
        <begin position="559"/>
        <end position="570"/>
    </location>
</feature>
<proteinExistence type="inferred from homology"/>
<evidence type="ECO:0000256" key="8">
    <source>
        <dbReference type="ARBA" id="ARBA00023043"/>
    </source>
</evidence>
<feature type="domain" description="VLRF1" evidence="12">
    <location>
        <begin position="215"/>
        <end position="358"/>
    </location>
</feature>
<keyword evidence="4 10" id="KW-0540">Nuclease</keyword>
<gene>
    <name evidence="14" type="primary">ANKZF1</name>
</gene>
<feature type="compositionally biased region" description="Basic residues" evidence="11">
    <location>
        <begin position="534"/>
        <end position="544"/>
    </location>
</feature>
<evidence type="ECO:0000256" key="11">
    <source>
        <dbReference type="SAM" id="MobiDB-lite"/>
    </source>
</evidence>
<evidence type="ECO:0000256" key="6">
    <source>
        <dbReference type="ARBA" id="ARBA00022759"/>
    </source>
</evidence>
<sequence length="890" mass="96768">MSGRSAVLHRVSVFALQDAGSADLVTGLALARPETGRGVAVPDDAEPETPAVPAEEAARERAGAGTGGEEGGERGGCSACRCQFESREEQVEHYKLDWHRFNLKQRLAGAAIVSAEEFEERTGDISSISGSESDSESEPWDSEPDPSQPRDLQPRRTQLDGKTEEEEGGPARQSLRVLFTNRAQQTLSLHRCVLHRKQETAQDVDAVGRVLALDPRTKWAVLLAGGGHFAGAVFQGDTVLEHKTFHRYTVRAKRGTAQGLRDGQSRGNAPKSAGASLRRYNEAALARDVRELLERWAPLLREADGVFVRAASYSRALLFGACAPLLARDDARVRAVPFATRRATHAEVVRVHRELAAVLVYAKGTDVVEVASPGRRAWRRAGRPAETAGTTAQPAVPSHGAGGTGDDADDDDDGDVTLQTSEECLSTAHLSEYDLQPSRAARRRAARNNNNKQKKQQQQQPQQQQQQQSDLSEGQEERHPKGSEESPVPAPEGRAADEAVDGADGSEDTGDVTAGDGVSHGSHEQEEEEEQGKRRPKRREKKSKASAGAALTNALHAGTARDETSLEARRTRATTGCGTSCTRRARWATRALCSASWDPCCLALLTPSLTSCHPPGGRPLCPRTPLQARRAPHLAACPTPPRARRREGGWRRGRPSQNAVRRRWRPCWPRRWGRPAGRCCTWRPPAGRGRPHGCSWKPGQTPPSGTGRAARRTARAPTRRHATSSGATPRSARASTTTPGPRSRARSPTRWRATVRSASGRSERRDASRTATSGRSGGARKPRTRRRDALPRSATARRGRWQRRSGWRSREQQRRPQQQRSATSGGAGSVGSPYRRRHPSSTLTSRFAPSLACSSTSALAPAPSLDVPLRAGTALRFTRVDETYSRTVAR</sequence>
<feature type="compositionally biased region" description="Basic residues" evidence="11">
    <location>
        <begin position="795"/>
        <end position="807"/>
    </location>
</feature>
<dbReference type="PROSITE" id="PS52044">
    <property type="entry name" value="VLRF1"/>
    <property type="match status" value="1"/>
</dbReference>
<feature type="compositionally biased region" description="Acidic residues" evidence="11">
    <location>
        <begin position="406"/>
        <end position="415"/>
    </location>
</feature>
<organism evidence="13 14">
    <name type="scientific">Petromyzon marinus</name>
    <name type="common">Sea lamprey</name>
    <dbReference type="NCBI Taxonomy" id="7757"/>
    <lineage>
        <taxon>Eukaryota</taxon>
        <taxon>Metazoa</taxon>
        <taxon>Chordata</taxon>
        <taxon>Craniata</taxon>
        <taxon>Vertebrata</taxon>
        <taxon>Cyclostomata</taxon>
        <taxon>Hyperoartia</taxon>
        <taxon>Petromyzontiformes</taxon>
        <taxon>Petromyzontidae</taxon>
        <taxon>Petromyzon</taxon>
    </lineage>
</organism>
<comment type="domain">
    <text evidence="10">The VLRF1 domain mediates binding to the 60S ribosomal subunit.</text>
</comment>
<dbReference type="Pfam" id="PF18826">
    <property type="entry name" value="bVLRF1"/>
    <property type="match status" value="1"/>
</dbReference>
<accession>A0AAJ7WX11</accession>
<feature type="region of interest" description="Disordered" evidence="11">
    <location>
        <begin position="631"/>
        <end position="662"/>
    </location>
</feature>
<evidence type="ECO:0000256" key="2">
    <source>
        <dbReference type="ARBA" id="ARBA00009262"/>
    </source>
</evidence>
<dbReference type="InterPro" id="IPR041175">
    <property type="entry name" value="VLRF1/Vms1"/>
</dbReference>
<feature type="compositionally biased region" description="Basic residues" evidence="11">
    <location>
        <begin position="709"/>
        <end position="722"/>
    </location>
</feature>
<evidence type="ECO:0000256" key="10">
    <source>
        <dbReference type="PROSITE-ProRule" id="PRU01389"/>
    </source>
</evidence>
<keyword evidence="3 10" id="KW-0963">Cytoplasm</keyword>
<evidence type="ECO:0000256" key="1">
    <source>
        <dbReference type="ARBA" id="ARBA00004496"/>
    </source>
</evidence>
<feature type="compositionally biased region" description="Low complexity" evidence="11">
    <location>
        <begin position="815"/>
        <end position="824"/>
    </location>
</feature>
<reference evidence="14" key="1">
    <citation type="submission" date="2025-08" db="UniProtKB">
        <authorList>
            <consortium name="RefSeq"/>
        </authorList>
    </citation>
    <scope>IDENTIFICATION</scope>
    <source>
        <tissue evidence="14">Sperm</tissue>
    </source>
</reference>
<keyword evidence="8" id="KW-0040">ANK repeat</keyword>
<dbReference type="GO" id="GO:0036503">
    <property type="term" value="P:ERAD pathway"/>
    <property type="evidence" value="ECO:0007669"/>
    <property type="project" value="TreeGrafter"/>
</dbReference>
<dbReference type="GO" id="GO:0004519">
    <property type="term" value="F:endonuclease activity"/>
    <property type="evidence" value="ECO:0007669"/>
    <property type="project" value="UniProtKB-KW"/>
</dbReference>
<feature type="active site" evidence="10">
    <location>
        <position position="258"/>
    </location>
</feature>
<feature type="compositionally biased region" description="Basic and acidic residues" evidence="11">
    <location>
        <begin position="152"/>
        <end position="162"/>
    </location>
</feature>
<feature type="compositionally biased region" description="Low complexity" evidence="11">
    <location>
        <begin position="723"/>
        <end position="739"/>
    </location>
</feature>
<evidence type="ECO:0000256" key="9">
    <source>
        <dbReference type="ARBA" id="ARBA00023054"/>
    </source>
</evidence>
<evidence type="ECO:0000259" key="12">
    <source>
        <dbReference type="PROSITE" id="PS52044"/>
    </source>
</evidence>
<comment type="similarity">
    <text evidence="2 10">Belongs to the ANKZF1/VMS1 family.</text>
</comment>
<dbReference type="CTD" id="55139"/>